<dbReference type="PANTHER" id="PTHR36174">
    <property type="entry name" value="LIPID II:GLYCINE GLYCYLTRANSFERASE"/>
    <property type="match status" value="1"/>
</dbReference>
<feature type="domain" description="BioF2-like acetyltransferase" evidence="1">
    <location>
        <begin position="134"/>
        <end position="231"/>
    </location>
</feature>
<reference evidence="2 3" key="1">
    <citation type="submission" date="2019-12" db="EMBL/GenBank/DDBJ databases">
        <title>Complete Genome Sequence of a Quorum-Sensing Bacterium,Rhodobacteraceae bacterium C31, Isolated from a marine microalgae symbiotic bacteria.</title>
        <authorList>
            <person name="Zhang Y."/>
        </authorList>
    </citation>
    <scope>NUCLEOTIDE SEQUENCE [LARGE SCALE GENOMIC DNA]</scope>
    <source>
        <strain evidence="2 3">C31</strain>
    </source>
</reference>
<dbReference type="EMBL" id="CP047166">
    <property type="protein sequence ID" value="QRF68432.1"/>
    <property type="molecule type" value="Genomic_DNA"/>
</dbReference>
<dbReference type="Gene3D" id="3.40.630.30">
    <property type="match status" value="1"/>
</dbReference>
<evidence type="ECO:0000259" key="1">
    <source>
        <dbReference type="Pfam" id="PF13480"/>
    </source>
</evidence>
<name>A0ABX7FDX6_9RHOB</name>
<proteinExistence type="predicted"/>
<accession>A0ABX7FDX6</accession>
<dbReference type="InterPro" id="IPR050644">
    <property type="entry name" value="PG_Glycine_Bridge_Synth"/>
</dbReference>
<sequence length="275" mass="30615">MGQPLRLCCRESHERERLRWQVQSRRLRVFGRDDLISRGPVGEADALQDWPDRWRQWHDGRPMILNAEGMAPDRLRAAGFWPIMTPASIALLPLGEEAEMRAAMAQKWRNRLNAALRAPLKVTRHALGGDHWLLRAEQTQARDKGYRGLPPGVSAAFAAANPGKATVFEARHRGQPVAALLILSHGVMCTWQIGHSTAEGRRLNAMNRLLWAAMIHAAGRGHRVMDLGTLNARDAAGLVHFKLGTGARPHRLGGTWLHLGALAPMARHLPARLMH</sequence>
<organism evidence="2 3">
    <name type="scientific">Ponticoccus alexandrii</name>
    <dbReference type="NCBI Taxonomy" id="1943633"/>
    <lineage>
        <taxon>Bacteria</taxon>
        <taxon>Pseudomonadati</taxon>
        <taxon>Pseudomonadota</taxon>
        <taxon>Alphaproteobacteria</taxon>
        <taxon>Rhodobacterales</taxon>
        <taxon>Roseobacteraceae</taxon>
        <taxon>Ponticoccus</taxon>
    </lineage>
</organism>
<dbReference type="PANTHER" id="PTHR36174:SF1">
    <property type="entry name" value="LIPID II:GLYCINE GLYCYLTRANSFERASE"/>
    <property type="match status" value="1"/>
</dbReference>
<evidence type="ECO:0000313" key="3">
    <source>
        <dbReference type="Proteomes" id="UP000596387"/>
    </source>
</evidence>
<gene>
    <name evidence="2" type="ORF">GQA70_08215</name>
</gene>
<dbReference type="InterPro" id="IPR016181">
    <property type="entry name" value="Acyl_CoA_acyltransferase"/>
</dbReference>
<dbReference type="Pfam" id="PF13480">
    <property type="entry name" value="Acetyltransf_6"/>
    <property type="match status" value="1"/>
</dbReference>
<dbReference type="Proteomes" id="UP000596387">
    <property type="component" value="Chromosome"/>
</dbReference>
<evidence type="ECO:0000313" key="2">
    <source>
        <dbReference type="EMBL" id="QRF68432.1"/>
    </source>
</evidence>
<protein>
    <submittedName>
        <fullName evidence="2">GNAT family N-acetyltransferase</fullName>
    </submittedName>
</protein>
<keyword evidence="3" id="KW-1185">Reference proteome</keyword>
<dbReference type="InterPro" id="IPR038740">
    <property type="entry name" value="BioF2-like_GNAT_dom"/>
</dbReference>
<dbReference type="SUPFAM" id="SSF55729">
    <property type="entry name" value="Acyl-CoA N-acyltransferases (Nat)"/>
    <property type="match status" value="1"/>
</dbReference>